<dbReference type="EMBL" id="CATZBU010000022">
    <property type="protein sequence ID" value="CAJ0808946.1"/>
    <property type="molecule type" value="Genomic_DNA"/>
</dbReference>
<comment type="caution">
    <text evidence="3">The sequence shown here is derived from an EMBL/GenBank/DDBJ whole genome shotgun (WGS) entry which is preliminary data.</text>
</comment>
<evidence type="ECO:0000313" key="3">
    <source>
        <dbReference type="EMBL" id="CAJ0808946.1"/>
    </source>
</evidence>
<evidence type="ECO:0000313" key="4">
    <source>
        <dbReference type="Proteomes" id="UP001189813"/>
    </source>
</evidence>
<accession>A0ABN9JE56</accession>
<gene>
    <name evidence="3" type="ORF">LMG19083_04806</name>
</gene>
<name>A0ABN9JE56_9RALS</name>
<sequence>MTKTQWLVVSVMAALCATSVPAFARGGGASMGHIRSQGITNSNGPDSADRDKGRARAADRAHEHGKSRKHMHSGKSK</sequence>
<proteinExistence type="predicted"/>
<feature type="region of interest" description="Disordered" evidence="1">
    <location>
        <begin position="25"/>
        <end position="77"/>
    </location>
</feature>
<dbReference type="Proteomes" id="UP001189813">
    <property type="component" value="Unassembled WGS sequence"/>
</dbReference>
<dbReference type="RefSeq" id="WP_428984164.1">
    <property type="nucleotide sequence ID" value="NZ_CATZBU010000022.1"/>
</dbReference>
<feature type="signal peptide" evidence="2">
    <location>
        <begin position="1"/>
        <end position="24"/>
    </location>
</feature>
<keyword evidence="4" id="KW-1185">Reference proteome</keyword>
<feature type="compositionally biased region" description="Basic residues" evidence="1">
    <location>
        <begin position="65"/>
        <end position="77"/>
    </location>
</feature>
<feature type="chain" id="PRO_5045587863" evidence="2">
    <location>
        <begin position="25"/>
        <end position="77"/>
    </location>
</feature>
<organism evidence="3 4">
    <name type="scientific">Ralstonia psammae</name>
    <dbReference type="NCBI Taxonomy" id="3058598"/>
    <lineage>
        <taxon>Bacteria</taxon>
        <taxon>Pseudomonadati</taxon>
        <taxon>Pseudomonadota</taxon>
        <taxon>Betaproteobacteria</taxon>
        <taxon>Burkholderiales</taxon>
        <taxon>Burkholderiaceae</taxon>
        <taxon>Ralstonia</taxon>
    </lineage>
</organism>
<evidence type="ECO:0000256" key="1">
    <source>
        <dbReference type="SAM" id="MobiDB-lite"/>
    </source>
</evidence>
<keyword evidence="2" id="KW-0732">Signal</keyword>
<feature type="compositionally biased region" description="Basic and acidic residues" evidence="1">
    <location>
        <begin position="47"/>
        <end position="64"/>
    </location>
</feature>
<evidence type="ECO:0000256" key="2">
    <source>
        <dbReference type="SAM" id="SignalP"/>
    </source>
</evidence>
<protein>
    <submittedName>
        <fullName evidence="3">Uncharacterized protein</fullName>
    </submittedName>
</protein>
<reference evidence="3 4" key="1">
    <citation type="submission" date="2023-07" db="EMBL/GenBank/DDBJ databases">
        <authorList>
            <person name="Peeters C."/>
        </authorList>
    </citation>
    <scope>NUCLEOTIDE SEQUENCE [LARGE SCALE GENOMIC DNA]</scope>
    <source>
        <strain evidence="3 4">LMG 19083</strain>
    </source>
</reference>